<organism evidence="1 2">
    <name type="scientific">Lasius platythorax</name>
    <dbReference type="NCBI Taxonomy" id="488582"/>
    <lineage>
        <taxon>Eukaryota</taxon>
        <taxon>Metazoa</taxon>
        <taxon>Ecdysozoa</taxon>
        <taxon>Arthropoda</taxon>
        <taxon>Hexapoda</taxon>
        <taxon>Insecta</taxon>
        <taxon>Pterygota</taxon>
        <taxon>Neoptera</taxon>
        <taxon>Endopterygota</taxon>
        <taxon>Hymenoptera</taxon>
        <taxon>Apocrita</taxon>
        <taxon>Aculeata</taxon>
        <taxon>Formicoidea</taxon>
        <taxon>Formicidae</taxon>
        <taxon>Formicinae</taxon>
        <taxon>Lasius</taxon>
        <taxon>Lasius</taxon>
    </lineage>
</organism>
<evidence type="ECO:0000313" key="2">
    <source>
        <dbReference type="Proteomes" id="UP001497644"/>
    </source>
</evidence>
<dbReference type="EMBL" id="OZ034824">
    <property type="protein sequence ID" value="CAL1673156.1"/>
    <property type="molecule type" value="Genomic_DNA"/>
</dbReference>
<gene>
    <name evidence="1" type="ORF">LPLAT_LOCUS110</name>
</gene>
<proteinExistence type="predicted"/>
<protein>
    <submittedName>
        <fullName evidence="1">Uncharacterized protein</fullName>
    </submittedName>
</protein>
<name>A0AAV2MZT5_9HYME</name>
<keyword evidence="2" id="KW-1185">Reference proteome</keyword>
<accession>A0AAV2MZT5</accession>
<dbReference type="AlphaFoldDB" id="A0AAV2MZT5"/>
<reference evidence="1 2" key="1">
    <citation type="submission" date="2024-04" db="EMBL/GenBank/DDBJ databases">
        <authorList>
            <consortium name="Molecular Ecology Group"/>
        </authorList>
    </citation>
    <scope>NUCLEOTIDE SEQUENCE [LARGE SCALE GENOMIC DNA]</scope>
</reference>
<evidence type="ECO:0000313" key="1">
    <source>
        <dbReference type="EMBL" id="CAL1673156.1"/>
    </source>
</evidence>
<sequence length="77" mass="8839">MLETSMYTRETLGPNIPQDCLFDVTLPASDLSKITSNHAEVRNDRHVNRANIIRYHEIPSCRELQPETLEAKEGKDE</sequence>
<dbReference type="Proteomes" id="UP001497644">
    <property type="component" value="Chromosome 1"/>
</dbReference>